<feature type="signal peptide" evidence="1">
    <location>
        <begin position="1"/>
        <end position="24"/>
    </location>
</feature>
<sequence>MWMHTTSLVTLATAFLAATQPGLALPGTPGVNQAIRIDFFKSPTCSKANGSAYTYTIGSPQVGRTDGSKTAECFSLKMPGDSQSLKAVNPGKAQGGILGDYCYFYDDWGCKGKSVKQLVFGAGANNVCQKARSGDGWLWKSALCYVA</sequence>
<proteinExistence type="predicted"/>
<name>A0A8H7KCE5_BIOOC</name>
<dbReference type="AlphaFoldDB" id="A0A8H7KCE5"/>
<comment type="caution">
    <text evidence="2">The sequence shown here is derived from an EMBL/GenBank/DDBJ whole genome shotgun (WGS) entry which is preliminary data.</text>
</comment>
<dbReference type="EMBL" id="JADCTT010000009">
    <property type="protein sequence ID" value="KAF9747881.1"/>
    <property type="molecule type" value="Genomic_DNA"/>
</dbReference>
<feature type="chain" id="PRO_5034817987" evidence="1">
    <location>
        <begin position="25"/>
        <end position="147"/>
    </location>
</feature>
<evidence type="ECO:0000256" key="1">
    <source>
        <dbReference type="SAM" id="SignalP"/>
    </source>
</evidence>
<reference evidence="2" key="1">
    <citation type="submission" date="2020-10" db="EMBL/GenBank/DDBJ databases">
        <title>High-Quality Genome Resource of Clonostachys rosea strain S41 by Oxford Nanopore Long-Read Sequencing.</title>
        <authorList>
            <person name="Wang H."/>
        </authorList>
    </citation>
    <scope>NUCLEOTIDE SEQUENCE</scope>
    <source>
        <strain evidence="2">S41</strain>
    </source>
</reference>
<evidence type="ECO:0000313" key="3">
    <source>
        <dbReference type="Proteomes" id="UP000616885"/>
    </source>
</evidence>
<protein>
    <submittedName>
        <fullName evidence="2">Uncharacterized protein</fullName>
    </submittedName>
</protein>
<evidence type="ECO:0000313" key="2">
    <source>
        <dbReference type="EMBL" id="KAF9747881.1"/>
    </source>
</evidence>
<gene>
    <name evidence="2" type="ORF">IM811_017386</name>
</gene>
<dbReference type="Proteomes" id="UP000616885">
    <property type="component" value="Unassembled WGS sequence"/>
</dbReference>
<organism evidence="2 3">
    <name type="scientific">Bionectria ochroleuca</name>
    <name type="common">Gliocladium roseum</name>
    <dbReference type="NCBI Taxonomy" id="29856"/>
    <lineage>
        <taxon>Eukaryota</taxon>
        <taxon>Fungi</taxon>
        <taxon>Dikarya</taxon>
        <taxon>Ascomycota</taxon>
        <taxon>Pezizomycotina</taxon>
        <taxon>Sordariomycetes</taxon>
        <taxon>Hypocreomycetidae</taxon>
        <taxon>Hypocreales</taxon>
        <taxon>Bionectriaceae</taxon>
        <taxon>Clonostachys</taxon>
    </lineage>
</organism>
<keyword evidence="1" id="KW-0732">Signal</keyword>
<accession>A0A8H7KCE5</accession>